<evidence type="ECO:0000313" key="13">
    <source>
        <dbReference type="EMBL" id="KAJ9174097.1"/>
    </source>
</evidence>
<organism evidence="13 14">
    <name type="scientific">Hevea brasiliensis</name>
    <name type="common">Para rubber tree</name>
    <name type="synonym">Siphonia brasiliensis</name>
    <dbReference type="NCBI Taxonomy" id="3981"/>
    <lineage>
        <taxon>Eukaryota</taxon>
        <taxon>Viridiplantae</taxon>
        <taxon>Streptophyta</taxon>
        <taxon>Embryophyta</taxon>
        <taxon>Tracheophyta</taxon>
        <taxon>Spermatophyta</taxon>
        <taxon>Magnoliopsida</taxon>
        <taxon>eudicotyledons</taxon>
        <taxon>Gunneridae</taxon>
        <taxon>Pentapetalae</taxon>
        <taxon>rosids</taxon>
        <taxon>fabids</taxon>
        <taxon>Malpighiales</taxon>
        <taxon>Euphorbiaceae</taxon>
        <taxon>Crotonoideae</taxon>
        <taxon>Micrandreae</taxon>
        <taxon>Hevea</taxon>
    </lineage>
</organism>
<keyword evidence="3" id="KW-0336">GPI-anchor</keyword>
<dbReference type="CDD" id="cd11019">
    <property type="entry name" value="OsENODL1_like"/>
    <property type="match status" value="1"/>
</dbReference>
<evidence type="ECO:0000256" key="8">
    <source>
        <dbReference type="ARBA" id="ARBA00023288"/>
    </source>
</evidence>
<feature type="signal peptide" evidence="11">
    <location>
        <begin position="1"/>
        <end position="26"/>
    </location>
</feature>
<keyword evidence="7" id="KW-0325">Glycoprotein</keyword>
<feature type="transmembrane region" description="Helical" evidence="10">
    <location>
        <begin position="155"/>
        <end position="178"/>
    </location>
</feature>
<dbReference type="PANTHER" id="PTHR33021">
    <property type="entry name" value="BLUE COPPER PROTEIN"/>
    <property type="match status" value="1"/>
</dbReference>
<dbReference type="PROSITE" id="PS51485">
    <property type="entry name" value="PHYTOCYANIN"/>
    <property type="match status" value="1"/>
</dbReference>
<protein>
    <recommendedName>
        <fullName evidence="12">Phytocyanin domain-containing protein</fullName>
    </recommendedName>
</protein>
<feature type="domain" description="Phytocyanin" evidence="12">
    <location>
        <begin position="27"/>
        <end position="132"/>
    </location>
</feature>
<dbReference type="InterPro" id="IPR008972">
    <property type="entry name" value="Cupredoxin"/>
</dbReference>
<keyword evidence="14" id="KW-1185">Reference proteome</keyword>
<comment type="subcellular location">
    <subcellularLocation>
        <location evidence="1">Cell membrane</location>
        <topology evidence="1">Lipid-anchor</topology>
        <topology evidence="1">GPI-anchor</topology>
    </subcellularLocation>
</comment>
<evidence type="ECO:0000256" key="3">
    <source>
        <dbReference type="ARBA" id="ARBA00022622"/>
    </source>
</evidence>
<dbReference type="SUPFAM" id="SSF49503">
    <property type="entry name" value="Cupredoxins"/>
    <property type="match status" value="1"/>
</dbReference>
<feature type="chain" id="PRO_5046065154" description="Phytocyanin domain-containing protein" evidence="11">
    <location>
        <begin position="27"/>
        <end position="179"/>
    </location>
</feature>
<evidence type="ECO:0000256" key="11">
    <source>
        <dbReference type="SAM" id="SignalP"/>
    </source>
</evidence>
<keyword evidence="2" id="KW-1003">Cell membrane</keyword>
<evidence type="ECO:0000256" key="7">
    <source>
        <dbReference type="ARBA" id="ARBA00023180"/>
    </source>
</evidence>
<keyword evidence="10" id="KW-1133">Transmembrane helix</keyword>
<evidence type="ECO:0000256" key="2">
    <source>
        <dbReference type="ARBA" id="ARBA00022475"/>
    </source>
</evidence>
<comment type="caution">
    <text evidence="13">The sequence shown here is derived from an EMBL/GenBank/DDBJ whole genome shotgun (WGS) entry which is preliminary data.</text>
</comment>
<evidence type="ECO:0000256" key="1">
    <source>
        <dbReference type="ARBA" id="ARBA00004609"/>
    </source>
</evidence>
<sequence length="179" mass="20495">MGSCNWKLFLFLILFCFSFLFSSVISTEFLVGGHNGSWVVPNSKKDDQIYNHWASKNRFKVNDTLHFKYKKKDSVMVVSEEDYKKCRSAHPFFFSNNGETLFILDRPGLFYFMSGVSGHCQKGQKMIIKVKAFKPESPPHNHDDDDDEPRKKNGAVQMAAITSAMILLLSFSSIYSLLN</sequence>
<accession>A0ABQ9M1C7</accession>
<dbReference type="Proteomes" id="UP001174677">
    <property type="component" value="Chromosome 9"/>
</dbReference>
<dbReference type="InterPro" id="IPR041846">
    <property type="entry name" value="ENL_dom"/>
</dbReference>
<dbReference type="InterPro" id="IPR039391">
    <property type="entry name" value="Phytocyanin-like"/>
</dbReference>
<reference evidence="13" key="1">
    <citation type="journal article" date="2023" name="Plant Biotechnol. J.">
        <title>Chromosome-level wild Hevea brasiliensis genome provides new tools for genomic-assisted breeding and valuable loci to elevate rubber yield.</title>
        <authorList>
            <person name="Cheng H."/>
            <person name="Song X."/>
            <person name="Hu Y."/>
            <person name="Wu T."/>
            <person name="Yang Q."/>
            <person name="An Z."/>
            <person name="Feng S."/>
            <person name="Deng Z."/>
            <person name="Wu W."/>
            <person name="Zeng X."/>
            <person name="Tu M."/>
            <person name="Wang X."/>
            <person name="Huang H."/>
        </authorList>
    </citation>
    <scope>NUCLEOTIDE SEQUENCE</scope>
    <source>
        <strain evidence="13">MT/VB/25A 57/8</strain>
    </source>
</reference>
<evidence type="ECO:0000256" key="4">
    <source>
        <dbReference type="ARBA" id="ARBA00022729"/>
    </source>
</evidence>
<dbReference type="Gene3D" id="2.60.40.420">
    <property type="entry name" value="Cupredoxins - blue copper proteins"/>
    <property type="match status" value="1"/>
</dbReference>
<proteinExistence type="inferred from homology"/>
<evidence type="ECO:0000256" key="10">
    <source>
        <dbReference type="SAM" id="Phobius"/>
    </source>
</evidence>
<gene>
    <name evidence="13" type="ORF">P3X46_017162</name>
</gene>
<keyword evidence="10" id="KW-0812">Transmembrane</keyword>
<keyword evidence="6" id="KW-1015">Disulfide bond</keyword>
<keyword evidence="8" id="KW-0449">Lipoprotein</keyword>
<evidence type="ECO:0000313" key="14">
    <source>
        <dbReference type="Proteomes" id="UP001174677"/>
    </source>
</evidence>
<comment type="similarity">
    <text evidence="9">Belongs to the early nodulin-like (ENODL) family.</text>
</comment>
<dbReference type="Pfam" id="PF02298">
    <property type="entry name" value="Cu_bind_like"/>
    <property type="match status" value="1"/>
</dbReference>
<dbReference type="InterPro" id="IPR003245">
    <property type="entry name" value="Phytocyanin_dom"/>
</dbReference>
<evidence type="ECO:0000256" key="9">
    <source>
        <dbReference type="ARBA" id="ARBA00035011"/>
    </source>
</evidence>
<keyword evidence="5 10" id="KW-0472">Membrane</keyword>
<dbReference type="EMBL" id="JARPOI010000009">
    <property type="protein sequence ID" value="KAJ9174097.1"/>
    <property type="molecule type" value="Genomic_DNA"/>
</dbReference>
<dbReference type="PANTHER" id="PTHR33021:SF289">
    <property type="entry name" value="EARLY NODULIN-LIKE PROTEIN 5-RELATED"/>
    <property type="match status" value="1"/>
</dbReference>
<keyword evidence="4 11" id="KW-0732">Signal</keyword>
<evidence type="ECO:0000259" key="12">
    <source>
        <dbReference type="PROSITE" id="PS51485"/>
    </source>
</evidence>
<name>A0ABQ9M1C7_HEVBR</name>
<evidence type="ECO:0000256" key="6">
    <source>
        <dbReference type="ARBA" id="ARBA00023157"/>
    </source>
</evidence>
<evidence type="ECO:0000256" key="5">
    <source>
        <dbReference type="ARBA" id="ARBA00023136"/>
    </source>
</evidence>